<comment type="caution">
    <text evidence="2">The sequence shown here is derived from an EMBL/GenBank/DDBJ whole genome shotgun (WGS) entry which is preliminary data.</text>
</comment>
<dbReference type="Pfam" id="PF01726">
    <property type="entry name" value="LexA_DNA_bind"/>
    <property type="match status" value="1"/>
</dbReference>
<dbReference type="InterPro" id="IPR050077">
    <property type="entry name" value="LexA_repressor"/>
</dbReference>
<evidence type="ECO:0000259" key="1">
    <source>
        <dbReference type="Pfam" id="PF01726"/>
    </source>
</evidence>
<name>A0ABW8CCR2_9ACTN</name>
<reference evidence="2 3" key="1">
    <citation type="submission" date="2024-10" db="EMBL/GenBank/DDBJ databases">
        <title>The Natural Products Discovery Center: Release of the First 8490 Sequenced Strains for Exploring Actinobacteria Biosynthetic Diversity.</title>
        <authorList>
            <person name="Kalkreuter E."/>
            <person name="Kautsar S.A."/>
            <person name="Yang D."/>
            <person name="Bader C.D."/>
            <person name="Teijaro C.N."/>
            <person name="Fluegel L."/>
            <person name="Davis C.M."/>
            <person name="Simpson J.R."/>
            <person name="Lauterbach L."/>
            <person name="Steele A.D."/>
            <person name="Gui C."/>
            <person name="Meng S."/>
            <person name="Li G."/>
            <person name="Viehrig K."/>
            <person name="Ye F."/>
            <person name="Su P."/>
            <person name="Kiefer A.F."/>
            <person name="Nichols A."/>
            <person name="Cepeda A.J."/>
            <person name="Yan W."/>
            <person name="Fan B."/>
            <person name="Jiang Y."/>
            <person name="Adhikari A."/>
            <person name="Zheng C.-J."/>
            <person name="Schuster L."/>
            <person name="Cowan T.M."/>
            <person name="Smanski M.J."/>
            <person name="Chevrette M.G."/>
            <person name="De Carvalho L.P.S."/>
            <person name="Shen B."/>
        </authorList>
    </citation>
    <scope>NUCLEOTIDE SEQUENCE [LARGE SCALE GENOMIC DNA]</scope>
    <source>
        <strain evidence="2 3">NPDC053399</strain>
    </source>
</reference>
<dbReference type="InterPro" id="IPR036388">
    <property type="entry name" value="WH-like_DNA-bd_sf"/>
</dbReference>
<dbReference type="InterPro" id="IPR036390">
    <property type="entry name" value="WH_DNA-bd_sf"/>
</dbReference>
<sequence>MSADGPRYLTDRQEQIAKVIVEWTDLYGYPPTVREIGAAVGLRSPATVAHHLQIMESKGVLSRVPGRHRSYQVHRL</sequence>
<organism evidence="2 3">
    <name type="scientific">Streptomyces fildesensis</name>
    <dbReference type="NCBI Taxonomy" id="375757"/>
    <lineage>
        <taxon>Bacteria</taxon>
        <taxon>Bacillati</taxon>
        <taxon>Actinomycetota</taxon>
        <taxon>Actinomycetes</taxon>
        <taxon>Kitasatosporales</taxon>
        <taxon>Streptomycetaceae</taxon>
        <taxon>Streptomyces</taxon>
    </lineage>
</organism>
<dbReference type="RefSeq" id="WP_138359511.1">
    <property type="nucleotide sequence ID" value="NZ_JAAIKO010000003.1"/>
</dbReference>
<dbReference type="Gene3D" id="1.10.10.10">
    <property type="entry name" value="Winged helix-like DNA-binding domain superfamily/Winged helix DNA-binding domain"/>
    <property type="match status" value="1"/>
</dbReference>
<protein>
    <recommendedName>
        <fullName evidence="1">LexA repressor DNA-binding domain-containing protein</fullName>
    </recommendedName>
</protein>
<gene>
    <name evidence="2" type="ORF">ACIGXA_25425</name>
</gene>
<dbReference type="InterPro" id="IPR006199">
    <property type="entry name" value="LexA_DNA-bd_dom"/>
</dbReference>
<dbReference type="EMBL" id="JBITYG010000008">
    <property type="protein sequence ID" value="MFI9103863.1"/>
    <property type="molecule type" value="Genomic_DNA"/>
</dbReference>
<keyword evidence="3" id="KW-1185">Reference proteome</keyword>
<feature type="domain" description="LexA repressor DNA-binding" evidence="1">
    <location>
        <begin position="8"/>
        <end position="69"/>
    </location>
</feature>
<dbReference type="PANTHER" id="PTHR33516:SF2">
    <property type="entry name" value="LEXA REPRESSOR-RELATED"/>
    <property type="match status" value="1"/>
</dbReference>
<accession>A0ABW8CCR2</accession>
<dbReference type="PANTHER" id="PTHR33516">
    <property type="entry name" value="LEXA REPRESSOR"/>
    <property type="match status" value="1"/>
</dbReference>
<dbReference type="Proteomes" id="UP001614394">
    <property type="component" value="Unassembled WGS sequence"/>
</dbReference>
<proteinExistence type="predicted"/>
<evidence type="ECO:0000313" key="3">
    <source>
        <dbReference type="Proteomes" id="UP001614394"/>
    </source>
</evidence>
<dbReference type="SUPFAM" id="SSF46785">
    <property type="entry name" value="Winged helix' DNA-binding domain"/>
    <property type="match status" value="1"/>
</dbReference>
<evidence type="ECO:0000313" key="2">
    <source>
        <dbReference type="EMBL" id="MFI9103863.1"/>
    </source>
</evidence>